<dbReference type="AlphaFoldDB" id="A0AAV4ZXV2"/>
<comment type="caution">
    <text evidence="2">The sequence shown here is derived from an EMBL/GenBank/DDBJ whole genome shotgun (WGS) entry which is preliminary data.</text>
</comment>
<proteinExistence type="predicted"/>
<evidence type="ECO:0000256" key="1">
    <source>
        <dbReference type="SAM" id="MobiDB-lite"/>
    </source>
</evidence>
<protein>
    <submittedName>
        <fullName evidence="2">Uncharacterized protein</fullName>
    </submittedName>
</protein>
<feature type="region of interest" description="Disordered" evidence="1">
    <location>
        <begin position="1"/>
        <end position="27"/>
    </location>
</feature>
<evidence type="ECO:0000313" key="3">
    <source>
        <dbReference type="Proteomes" id="UP001050691"/>
    </source>
</evidence>
<feature type="region of interest" description="Disordered" evidence="1">
    <location>
        <begin position="64"/>
        <end position="98"/>
    </location>
</feature>
<feature type="compositionally biased region" description="Polar residues" evidence="1">
    <location>
        <begin position="84"/>
        <end position="98"/>
    </location>
</feature>
<accession>A0AAV4ZXV2</accession>
<evidence type="ECO:0000313" key="2">
    <source>
        <dbReference type="EMBL" id="GJJ05913.1"/>
    </source>
</evidence>
<dbReference type="EMBL" id="BPWL01000001">
    <property type="protein sequence ID" value="GJJ05913.1"/>
    <property type="molecule type" value="Genomic_DNA"/>
</dbReference>
<reference evidence="2" key="1">
    <citation type="submission" date="2021-10" db="EMBL/GenBank/DDBJ databases">
        <title>De novo Genome Assembly of Clathrus columnatus (Basidiomycota, Fungi) Using Illumina and Nanopore Sequence Data.</title>
        <authorList>
            <person name="Ogiso-Tanaka E."/>
            <person name="Itagaki H."/>
            <person name="Hosoya T."/>
            <person name="Hosaka K."/>
        </authorList>
    </citation>
    <scope>NUCLEOTIDE SEQUENCE</scope>
    <source>
        <strain evidence="2">MO-923</strain>
    </source>
</reference>
<dbReference type="Proteomes" id="UP001050691">
    <property type="component" value="Unassembled WGS sequence"/>
</dbReference>
<name>A0AAV4ZXV2_9AGAM</name>
<gene>
    <name evidence="2" type="ORF">Clacol_000100</name>
</gene>
<organism evidence="2 3">
    <name type="scientific">Clathrus columnatus</name>
    <dbReference type="NCBI Taxonomy" id="1419009"/>
    <lineage>
        <taxon>Eukaryota</taxon>
        <taxon>Fungi</taxon>
        <taxon>Dikarya</taxon>
        <taxon>Basidiomycota</taxon>
        <taxon>Agaricomycotina</taxon>
        <taxon>Agaricomycetes</taxon>
        <taxon>Phallomycetidae</taxon>
        <taxon>Phallales</taxon>
        <taxon>Clathraceae</taxon>
        <taxon>Clathrus</taxon>
    </lineage>
</organism>
<sequence>MYATRPKFTGSTALRRRNMKNPTPNLSDIHLPTLSLLSQDGPAQMPRSVLGRLHESLVAEMTELERPDPVSHPNSGEVDIDDLQISSTDSEMTPNNAI</sequence>
<keyword evidence="3" id="KW-1185">Reference proteome</keyword>